<gene>
    <name evidence="1" type="ORF">AVEN_219215_1</name>
</gene>
<evidence type="ECO:0000313" key="1">
    <source>
        <dbReference type="EMBL" id="GBO37327.1"/>
    </source>
</evidence>
<dbReference type="EMBL" id="BGPR01061704">
    <property type="protein sequence ID" value="GBO37327.1"/>
    <property type="molecule type" value="Genomic_DNA"/>
</dbReference>
<dbReference type="Proteomes" id="UP000499080">
    <property type="component" value="Unassembled WGS sequence"/>
</dbReference>
<proteinExistence type="predicted"/>
<protein>
    <submittedName>
        <fullName evidence="1">Uncharacterized protein</fullName>
    </submittedName>
</protein>
<comment type="caution">
    <text evidence="1">The sequence shown here is derived from an EMBL/GenBank/DDBJ whole genome shotgun (WGS) entry which is preliminary data.</text>
</comment>
<dbReference type="AlphaFoldDB" id="A0A4Y2WN00"/>
<organism evidence="1 2">
    <name type="scientific">Araneus ventricosus</name>
    <name type="common">Orbweaver spider</name>
    <name type="synonym">Epeira ventricosa</name>
    <dbReference type="NCBI Taxonomy" id="182803"/>
    <lineage>
        <taxon>Eukaryota</taxon>
        <taxon>Metazoa</taxon>
        <taxon>Ecdysozoa</taxon>
        <taxon>Arthropoda</taxon>
        <taxon>Chelicerata</taxon>
        <taxon>Arachnida</taxon>
        <taxon>Araneae</taxon>
        <taxon>Araneomorphae</taxon>
        <taxon>Entelegynae</taxon>
        <taxon>Araneoidea</taxon>
        <taxon>Araneidae</taxon>
        <taxon>Araneus</taxon>
    </lineage>
</organism>
<sequence length="79" mass="9356">MLLLTGKFYVMCDDAALTGKSYVQVIRRHFNRKPYTEMDSTPLSTECPCRGLTSVFNRMSKWRRGNRRRFQPECLYVEV</sequence>
<evidence type="ECO:0000313" key="2">
    <source>
        <dbReference type="Proteomes" id="UP000499080"/>
    </source>
</evidence>
<keyword evidence="2" id="KW-1185">Reference proteome</keyword>
<name>A0A4Y2WN00_ARAVE</name>
<reference evidence="1 2" key="1">
    <citation type="journal article" date="2019" name="Sci. Rep.">
        <title>Orb-weaving spider Araneus ventricosus genome elucidates the spidroin gene catalogue.</title>
        <authorList>
            <person name="Kono N."/>
            <person name="Nakamura H."/>
            <person name="Ohtoshi R."/>
            <person name="Moran D.A.P."/>
            <person name="Shinohara A."/>
            <person name="Yoshida Y."/>
            <person name="Fujiwara M."/>
            <person name="Mori M."/>
            <person name="Tomita M."/>
            <person name="Arakawa K."/>
        </authorList>
    </citation>
    <scope>NUCLEOTIDE SEQUENCE [LARGE SCALE GENOMIC DNA]</scope>
</reference>
<accession>A0A4Y2WN00</accession>